<comment type="caution">
    <text evidence="2">The sequence shown here is derived from an EMBL/GenBank/DDBJ whole genome shotgun (WGS) entry which is preliminary data.</text>
</comment>
<reference evidence="2 3" key="1">
    <citation type="journal article" date="2020" name="Nature">
        <title>Six reference-quality genomes reveal evolution of bat adaptations.</title>
        <authorList>
            <person name="Jebb D."/>
            <person name="Huang Z."/>
            <person name="Pippel M."/>
            <person name="Hughes G.M."/>
            <person name="Lavrichenko K."/>
            <person name="Devanna P."/>
            <person name="Winkler S."/>
            <person name="Jermiin L.S."/>
            <person name="Skirmuntt E.C."/>
            <person name="Katzourakis A."/>
            <person name="Burkitt-Gray L."/>
            <person name="Ray D.A."/>
            <person name="Sullivan K.A.M."/>
            <person name="Roscito J.G."/>
            <person name="Kirilenko B.M."/>
            <person name="Davalos L.M."/>
            <person name="Corthals A.P."/>
            <person name="Power M.L."/>
            <person name="Jones G."/>
            <person name="Ransome R.D."/>
            <person name="Dechmann D.K.N."/>
            <person name="Locatelli A.G."/>
            <person name="Puechmaille S.J."/>
            <person name="Fedrigo O."/>
            <person name="Jarvis E.D."/>
            <person name="Hiller M."/>
            <person name="Vernes S.C."/>
            <person name="Myers E.W."/>
            <person name="Teeling E.C."/>
        </authorList>
    </citation>
    <scope>NUCLEOTIDE SEQUENCE [LARGE SCALE GENOMIC DNA]</scope>
    <source>
        <strain evidence="2">MMyoMyo1</strain>
        <tissue evidence="2">Flight muscle</tissue>
    </source>
</reference>
<sequence length="151" mass="15238">MLGGGQLRRRGRFHVSMEIWGPLGPGGGAAGRGGVGKPPSSRQAEVLPQDPTMGVRQVGGRDGGAPASPRLPGITVRGCPPGMSRGPGDPGSWGSGVRPASARRWELAPHAAQTPEGAPRLLGRHVKGLVGRPRASALFLGADGGDEGPPA</sequence>
<feature type="compositionally biased region" description="Gly residues" evidence="1">
    <location>
        <begin position="23"/>
        <end position="36"/>
    </location>
</feature>
<gene>
    <name evidence="2" type="ORF">mMyoMyo1_010760</name>
</gene>
<feature type="region of interest" description="Disordered" evidence="1">
    <location>
        <begin position="22"/>
        <end position="101"/>
    </location>
</feature>
<evidence type="ECO:0000313" key="3">
    <source>
        <dbReference type="Proteomes" id="UP000527355"/>
    </source>
</evidence>
<keyword evidence="3" id="KW-1185">Reference proteome</keyword>
<accession>A0A7J7Z5D1</accession>
<protein>
    <submittedName>
        <fullName evidence="2">Uncharacterized protein</fullName>
    </submittedName>
</protein>
<name>A0A7J7Z5D1_MYOMY</name>
<evidence type="ECO:0000256" key="1">
    <source>
        <dbReference type="SAM" id="MobiDB-lite"/>
    </source>
</evidence>
<evidence type="ECO:0000313" key="2">
    <source>
        <dbReference type="EMBL" id="KAF6369422.1"/>
    </source>
</evidence>
<dbReference type="AlphaFoldDB" id="A0A7J7Z5D1"/>
<dbReference type="Proteomes" id="UP000527355">
    <property type="component" value="Unassembled WGS sequence"/>
</dbReference>
<proteinExistence type="predicted"/>
<dbReference type="EMBL" id="JABWUV010000003">
    <property type="protein sequence ID" value="KAF6369422.1"/>
    <property type="molecule type" value="Genomic_DNA"/>
</dbReference>
<organism evidence="2 3">
    <name type="scientific">Myotis myotis</name>
    <name type="common">Greater mouse-eared bat</name>
    <name type="synonym">Vespertilio myotis</name>
    <dbReference type="NCBI Taxonomy" id="51298"/>
    <lineage>
        <taxon>Eukaryota</taxon>
        <taxon>Metazoa</taxon>
        <taxon>Chordata</taxon>
        <taxon>Craniata</taxon>
        <taxon>Vertebrata</taxon>
        <taxon>Euteleostomi</taxon>
        <taxon>Mammalia</taxon>
        <taxon>Eutheria</taxon>
        <taxon>Laurasiatheria</taxon>
        <taxon>Chiroptera</taxon>
        <taxon>Yangochiroptera</taxon>
        <taxon>Vespertilionidae</taxon>
        <taxon>Myotis</taxon>
    </lineage>
</organism>